<proteinExistence type="predicted"/>
<accession>A0ABW4SPD9</accession>
<protein>
    <recommendedName>
        <fullName evidence="3">Chorismate mutase domain-containing protein</fullName>
    </recommendedName>
</protein>
<name>A0ABW4SPD9_9ACTN</name>
<gene>
    <name evidence="1" type="ORF">ACFSKW_07415</name>
</gene>
<dbReference type="Proteomes" id="UP001597368">
    <property type="component" value="Unassembled WGS sequence"/>
</dbReference>
<reference evidence="2" key="1">
    <citation type="journal article" date="2019" name="Int. J. Syst. Evol. Microbiol.">
        <title>The Global Catalogue of Microorganisms (GCM) 10K type strain sequencing project: providing services to taxonomists for standard genome sequencing and annotation.</title>
        <authorList>
            <consortium name="The Broad Institute Genomics Platform"/>
            <consortium name="The Broad Institute Genome Sequencing Center for Infectious Disease"/>
            <person name="Wu L."/>
            <person name="Ma J."/>
        </authorList>
    </citation>
    <scope>NUCLEOTIDE SEQUENCE [LARGE SCALE GENOMIC DNA]</scope>
    <source>
        <strain evidence="2">ICMP 6774ER</strain>
    </source>
</reference>
<comment type="caution">
    <text evidence="1">The sequence shown here is derived from an EMBL/GenBank/DDBJ whole genome shotgun (WGS) entry which is preliminary data.</text>
</comment>
<evidence type="ECO:0000313" key="1">
    <source>
        <dbReference type="EMBL" id="MFD1931298.1"/>
    </source>
</evidence>
<evidence type="ECO:0008006" key="3">
    <source>
        <dbReference type="Google" id="ProtNLM"/>
    </source>
</evidence>
<evidence type="ECO:0000313" key="2">
    <source>
        <dbReference type="Proteomes" id="UP001597368"/>
    </source>
</evidence>
<dbReference type="EMBL" id="JBHUFV010000013">
    <property type="protein sequence ID" value="MFD1931298.1"/>
    <property type="molecule type" value="Genomic_DNA"/>
</dbReference>
<organism evidence="1 2">
    <name type="scientific">Nonomuraea mangrovi</name>
    <dbReference type="NCBI Taxonomy" id="2316207"/>
    <lineage>
        <taxon>Bacteria</taxon>
        <taxon>Bacillati</taxon>
        <taxon>Actinomycetota</taxon>
        <taxon>Actinomycetes</taxon>
        <taxon>Streptosporangiales</taxon>
        <taxon>Streptosporangiaceae</taxon>
        <taxon>Nonomuraea</taxon>
    </lineage>
</organism>
<sequence length="119" mass="12894">MRSLACGPDKSFSPIIGDGRQIYRQRRVRTEIEQLDPALVRARMRLREEKRACGIKTAGAEPEPALSADARAYAEARIADLPTYLARVERVIRAATARIAGGDPEQAAIDAVPGTPAVP</sequence>
<keyword evidence="2" id="KW-1185">Reference proteome</keyword>